<dbReference type="InterPro" id="IPR011042">
    <property type="entry name" value="6-blade_b-propeller_TolB-like"/>
</dbReference>
<evidence type="ECO:0000259" key="2">
    <source>
        <dbReference type="Pfam" id="PF08450"/>
    </source>
</evidence>
<dbReference type="PANTHER" id="PTHR47572">
    <property type="entry name" value="LIPOPROTEIN-RELATED"/>
    <property type="match status" value="1"/>
</dbReference>
<comment type="caution">
    <text evidence="3">The sequence shown here is derived from an EMBL/GenBank/DDBJ whole genome shotgun (WGS) entry which is preliminary data.</text>
</comment>
<keyword evidence="1" id="KW-0378">Hydrolase</keyword>
<name>A0AAU9IUS0_9CILI</name>
<gene>
    <name evidence="3" type="ORF">BSTOLATCC_MIC21966</name>
</gene>
<dbReference type="SUPFAM" id="SSF63829">
    <property type="entry name" value="Calcium-dependent phosphotriesterase"/>
    <property type="match status" value="1"/>
</dbReference>
<evidence type="ECO:0000313" key="4">
    <source>
        <dbReference type="Proteomes" id="UP001162131"/>
    </source>
</evidence>
<dbReference type="InterPro" id="IPR051262">
    <property type="entry name" value="SMP-30/CGR1_Lactonase"/>
</dbReference>
<organism evidence="3 4">
    <name type="scientific">Blepharisma stoltei</name>
    <dbReference type="NCBI Taxonomy" id="1481888"/>
    <lineage>
        <taxon>Eukaryota</taxon>
        <taxon>Sar</taxon>
        <taxon>Alveolata</taxon>
        <taxon>Ciliophora</taxon>
        <taxon>Postciliodesmatophora</taxon>
        <taxon>Heterotrichea</taxon>
        <taxon>Heterotrichida</taxon>
        <taxon>Blepharismidae</taxon>
        <taxon>Blepharisma</taxon>
    </lineage>
</organism>
<dbReference type="GO" id="GO:0016787">
    <property type="term" value="F:hydrolase activity"/>
    <property type="evidence" value="ECO:0007669"/>
    <property type="project" value="UniProtKB-KW"/>
</dbReference>
<dbReference type="EMBL" id="CAJZBQ010000021">
    <property type="protein sequence ID" value="CAG9318592.1"/>
    <property type="molecule type" value="Genomic_DNA"/>
</dbReference>
<accession>A0AAU9IUS0</accession>
<feature type="domain" description="SMP-30/Gluconolactonase/LRE-like region" evidence="2">
    <location>
        <begin position="56"/>
        <end position="271"/>
    </location>
</feature>
<evidence type="ECO:0000313" key="3">
    <source>
        <dbReference type="EMBL" id="CAG9318592.1"/>
    </source>
</evidence>
<dbReference type="PANTHER" id="PTHR47572:SF4">
    <property type="entry name" value="LACTONASE DRP35"/>
    <property type="match status" value="1"/>
</dbReference>
<sequence length="287" mass="31360">MEDLQIGPFEPMIEGILDGIWSVTEDVEGNVYAVCQTGYVYSIVDRQCQELYYTGGQPNSLCFDGNNTAYIADMAHQRVLCHTDNEGKQEVTEIVKDYEGKPLLGPNSLALSEQNNYLYFTDSGPIGETSIASPSGSIFAADLELLVLKPLALNCLAHPTGIAISSDGKTIFVAEMYRNRILRLSQNPSGVHHMSVFYQFSGRLGPSALAISENGLLYVANYDFADYSRNGLISILNMEGQLLNTVTVPNAPEITGLYFSKTKPGILYITESTTATAYRVTVPSDHA</sequence>
<keyword evidence="4" id="KW-1185">Reference proteome</keyword>
<dbReference type="InterPro" id="IPR013658">
    <property type="entry name" value="SGL"/>
</dbReference>
<reference evidence="3" key="1">
    <citation type="submission" date="2021-09" db="EMBL/GenBank/DDBJ databases">
        <authorList>
            <consortium name="AG Swart"/>
            <person name="Singh M."/>
            <person name="Singh A."/>
            <person name="Seah K."/>
            <person name="Emmerich C."/>
        </authorList>
    </citation>
    <scope>NUCLEOTIDE SEQUENCE</scope>
    <source>
        <strain evidence="3">ATCC30299</strain>
    </source>
</reference>
<proteinExistence type="predicted"/>
<dbReference type="Gene3D" id="2.120.10.30">
    <property type="entry name" value="TolB, C-terminal domain"/>
    <property type="match status" value="1"/>
</dbReference>
<dbReference type="AlphaFoldDB" id="A0AAU9IUS0"/>
<evidence type="ECO:0000256" key="1">
    <source>
        <dbReference type="ARBA" id="ARBA00022801"/>
    </source>
</evidence>
<protein>
    <recommendedName>
        <fullName evidence="2">SMP-30/Gluconolactonase/LRE-like region domain-containing protein</fullName>
    </recommendedName>
</protein>
<dbReference type="Pfam" id="PF08450">
    <property type="entry name" value="SGL"/>
    <property type="match status" value="1"/>
</dbReference>
<dbReference type="Proteomes" id="UP001162131">
    <property type="component" value="Unassembled WGS sequence"/>
</dbReference>